<keyword evidence="4" id="KW-1185">Reference proteome</keyword>
<organism evidence="3 4">
    <name type="scientific">Ferroglobus placidus (strain DSM 10642 / AEDII12DO)</name>
    <dbReference type="NCBI Taxonomy" id="589924"/>
    <lineage>
        <taxon>Archaea</taxon>
        <taxon>Methanobacteriati</taxon>
        <taxon>Methanobacteriota</taxon>
        <taxon>Archaeoglobi</taxon>
        <taxon>Archaeoglobales</taxon>
        <taxon>Archaeoglobaceae</taxon>
        <taxon>Ferroglobus</taxon>
    </lineage>
</organism>
<dbReference type="KEGG" id="fpl:Ferp_1190"/>
<dbReference type="InterPro" id="IPR022002">
    <property type="entry name" value="ChsH2_Znr"/>
</dbReference>
<evidence type="ECO:0000259" key="2">
    <source>
        <dbReference type="Pfam" id="PF12172"/>
    </source>
</evidence>
<dbReference type="eggNOG" id="arCOG01284">
    <property type="taxonomic scope" value="Archaea"/>
</dbReference>
<dbReference type="PANTHER" id="PTHR34075">
    <property type="entry name" value="BLR3430 PROTEIN"/>
    <property type="match status" value="1"/>
</dbReference>
<name>D3RXY5_FERPA</name>
<feature type="domain" description="ChsH2 rubredoxin-like zinc ribbon" evidence="2">
    <location>
        <begin position="21"/>
        <end position="57"/>
    </location>
</feature>
<reference evidence="4" key="1">
    <citation type="submission" date="2010-02" db="EMBL/GenBank/DDBJ databases">
        <title>Complete sequence of Ferroglobus placidus DSM 10642.</title>
        <authorList>
            <consortium name="US DOE Joint Genome Institute"/>
            <person name="Lucas S."/>
            <person name="Copeland A."/>
            <person name="Lapidus A."/>
            <person name="Cheng J.-F."/>
            <person name="Bruce D."/>
            <person name="Goodwin L."/>
            <person name="Pitluck S."/>
            <person name="Saunders E."/>
            <person name="Brettin T."/>
            <person name="Detter J.C."/>
            <person name="Han C."/>
            <person name="Tapia R."/>
            <person name="Larimer F."/>
            <person name="Land M."/>
            <person name="Hauser L."/>
            <person name="Kyrpides N."/>
            <person name="Ivanova N."/>
            <person name="Holmes D."/>
            <person name="Lovley D."/>
            <person name="Kyrpides N."/>
            <person name="Anderson I.J."/>
            <person name="Woyke T."/>
        </authorList>
    </citation>
    <scope>NUCLEOTIDE SEQUENCE [LARGE SCALE GENOMIC DNA]</scope>
    <source>
        <strain evidence="4">DSM 10642 / AEDII12DO</strain>
    </source>
</reference>
<dbReference type="InterPro" id="IPR052513">
    <property type="entry name" value="Thioester_dehydratase-like"/>
</dbReference>
<evidence type="ECO:0008006" key="5">
    <source>
        <dbReference type="Google" id="ProtNLM"/>
    </source>
</evidence>
<gene>
    <name evidence="3" type="ordered locus">Ferp_1190</name>
</gene>
<dbReference type="SUPFAM" id="SSF50249">
    <property type="entry name" value="Nucleic acid-binding proteins"/>
    <property type="match status" value="1"/>
</dbReference>
<dbReference type="GeneID" id="8778702"/>
<evidence type="ECO:0000313" key="4">
    <source>
        <dbReference type="Proteomes" id="UP000002613"/>
    </source>
</evidence>
<sequence length="141" mass="16286">MESRTFILKHKLPIARVEKYWKGLEEGKVYGTVCKICGAKYYPPQVDCSKCYNSEVEWVEISGEGTIECFTQLHSFPQGFEFVGRPYTIAIAKFGDFKVMGWYEGDIPKVGEKVKIKTGKDETGVWKVYFEPWGELNEHRL</sequence>
<dbReference type="Pfam" id="PF12172">
    <property type="entry name" value="zf-ChsH2"/>
    <property type="match status" value="1"/>
</dbReference>
<dbReference type="EMBL" id="CP001899">
    <property type="protein sequence ID" value="ADC65348.1"/>
    <property type="molecule type" value="Genomic_DNA"/>
</dbReference>
<dbReference type="Gene3D" id="6.10.30.10">
    <property type="match status" value="1"/>
</dbReference>
<dbReference type="InterPro" id="IPR012340">
    <property type="entry name" value="NA-bd_OB-fold"/>
</dbReference>
<dbReference type="PANTHER" id="PTHR34075:SF5">
    <property type="entry name" value="BLR3430 PROTEIN"/>
    <property type="match status" value="1"/>
</dbReference>
<dbReference type="RefSeq" id="WP_012965691.1">
    <property type="nucleotide sequence ID" value="NC_013849.1"/>
</dbReference>
<dbReference type="AlphaFoldDB" id="D3RXY5"/>
<dbReference type="Proteomes" id="UP000002613">
    <property type="component" value="Chromosome"/>
</dbReference>
<dbReference type="STRING" id="589924.Ferp_1190"/>
<accession>D3RXY5</accession>
<proteinExistence type="predicted"/>
<evidence type="ECO:0000313" key="3">
    <source>
        <dbReference type="EMBL" id="ADC65348.1"/>
    </source>
</evidence>
<dbReference type="InterPro" id="IPR002878">
    <property type="entry name" value="ChsH2_C"/>
</dbReference>
<evidence type="ECO:0000259" key="1">
    <source>
        <dbReference type="Pfam" id="PF01796"/>
    </source>
</evidence>
<reference evidence="3 4" key="2">
    <citation type="journal article" date="2011" name="Stand. Genomic Sci.">
        <title>Complete genome sequence of Ferroglobus placidus AEDII12DO.</title>
        <authorList>
            <person name="Anderson I."/>
            <person name="Risso C."/>
            <person name="Holmes D."/>
            <person name="Lucas S."/>
            <person name="Copeland A."/>
            <person name="Lapidus A."/>
            <person name="Cheng J.F."/>
            <person name="Bruce D."/>
            <person name="Goodwin L."/>
            <person name="Pitluck S."/>
            <person name="Saunders E."/>
            <person name="Brettin T."/>
            <person name="Detter J.C."/>
            <person name="Han C."/>
            <person name="Tapia R."/>
            <person name="Larimer F."/>
            <person name="Land M."/>
            <person name="Hauser L."/>
            <person name="Woyke T."/>
            <person name="Lovley D."/>
            <person name="Kyrpides N."/>
            <person name="Ivanova N."/>
        </authorList>
    </citation>
    <scope>NUCLEOTIDE SEQUENCE [LARGE SCALE GENOMIC DNA]</scope>
    <source>
        <strain evidence="4">DSM 10642 / AEDII12DO</strain>
    </source>
</reference>
<dbReference type="OrthoDB" id="9573at2157"/>
<dbReference type="PaxDb" id="589924-Ferp_1190"/>
<dbReference type="Pfam" id="PF01796">
    <property type="entry name" value="OB_ChsH2_C"/>
    <property type="match status" value="1"/>
</dbReference>
<protein>
    <recommendedName>
        <fullName evidence="5">DUF35 domain-containing protein</fullName>
    </recommendedName>
</protein>
<dbReference type="HOGENOM" id="CLU_119412_2_1_2"/>
<feature type="domain" description="ChsH2 C-terminal OB-fold" evidence="1">
    <location>
        <begin position="58"/>
        <end position="117"/>
    </location>
</feature>